<evidence type="ECO:0000256" key="9">
    <source>
        <dbReference type="ARBA" id="ARBA00041175"/>
    </source>
</evidence>
<dbReference type="SUPFAM" id="SSF55804">
    <property type="entry name" value="Phoshotransferase/anion transport protein"/>
    <property type="match status" value="1"/>
</dbReference>
<evidence type="ECO:0000313" key="13">
    <source>
        <dbReference type="EMBL" id="MDC2827263.1"/>
    </source>
</evidence>
<dbReference type="PANTHER" id="PTHR36203">
    <property type="entry name" value="ASCORBATE-SPECIFIC PTS SYSTEM EIIA COMPONENT"/>
    <property type="match status" value="1"/>
</dbReference>
<dbReference type="PROSITE" id="PS51094">
    <property type="entry name" value="PTS_EIIA_TYPE_2"/>
    <property type="match status" value="1"/>
</dbReference>
<evidence type="ECO:0000256" key="5">
    <source>
        <dbReference type="ARBA" id="ARBA00022679"/>
    </source>
</evidence>
<dbReference type="Pfam" id="PF00359">
    <property type="entry name" value="PTS_EIIA_2"/>
    <property type="match status" value="1"/>
</dbReference>
<dbReference type="EMBL" id="JAQOND010000011">
    <property type="protein sequence ID" value="MDC2827263.1"/>
    <property type="molecule type" value="Genomic_DNA"/>
</dbReference>
<evidence type="ECO:0000313" key="15">
    <source>
        <dbReference type="Proteomes" id="UP000030001"/>
    </source>
</evidence>
<reference evidence="13" key="3">
    <citation type="submission" date="2023-01" db="EMBL/GenBank/DDBJ databases">
        <title>Genome analysis of 13 Lactobacillus isolated from gut of wild boar.</title>
        <authorList>
            <person name="Papp P."/>
            <person name="Libisch B."/>
            <person name="Nagy T."/>
            <person name="Olasz F."/>
        </authorList>
    </citation>
    <scope>NUCLEOTIDE SEQUENCE</scope>
    <source>
        <strain evidence="13">F108</strain>
    </source>
</reference>
<proteinExistence type="predicted"/>
<dbReference type="Gene3D" id="3.40.930.10">
    <property type="entry name" value="Mannitol-specific EII, Chain A"/>
    <property type="match status" value="1"/>
</dbReference>
<evidence type="ECO:0000256" key="6">
    <source>
        <dbReference type="ARBA" id="ARBA00022683"/>
    </source>
</evidence>
<evidence type="ECO:0000256" key="10">
    <source>
        <dbReference type="ARBA" id="ARBA00042072"/>
    </source>
</evidence>
<sequence length="152" mass="17200">MLRYFLENGLINITDKHPQNWEEAIRISGEIMKKNNLVTDEYIDQVIADVKKYGPYIVIVPGVAMPHSSAENSGVLGTGIGFTIMPNTVSFEEGNPEKDARLFFMLAAKDHDTHVKNISKLADMLMEDGMVEDLKKVKNMDDYHEVMAKHNM</sequence>
<dbReference type="GO" id="GO:0016301">
    <property type="term" value="F:kinase activity"/>
    <property type="evidence" value="ECO:0007669"/>
    <property type="project" value="UniProtKB-KW"/>
</dbReference>
<dbReference type="Proteomes" id="UP000030001">
    <property type="component" value="Unassembled WGS sequence"/>
</dbReference>
<dbReference type="Proteomes" id="UP001218021">
    <property type="component" value="Unassembled WGS sequence"/>
</dbReference>
<dbReference type="Proteomes" id="UP000593929">
    <property type="component" value="Chromosome"/>
</dbReference>
<evidence type="ECO:0000256" key="7">
    <source>
        <dbReference type="ARBA" id="ARBA00022777"/>
    </source>
</evidence>
<keyword evidence="6" id="KW-0598">Phosphotransferase system</keyword>
<evidence type="ECO:0000256" key="8">
    <source>
        <dbReference type="ARBA" id="ARBA00037387"/>
    </source>
</evidence>
<keyword evidence="7" id="KW-0418">Kinase</keyword>
<dbReference type="EMBL" id="CP062966">
    <property type="protein sequence ID" value="QOL70129.1"/>
    <property type="molecule type" value="Genomic_DNA"/>
</dbReference>
<evidence type="ECO:0000256" key="4">
    <source>
        <dbReference type="ARBA" id="ARBA00022553"/>
    </source>
</evidence>
<dbReference type="PANTHER" id="PTHR36203:SF1">
    <property type="entry name" value="ASCORBATE-SPECIFIC PTS SYSTEM EIIA COMPONENT"/>
    <property type="match status" value="1"/>
</dbReference>
<keyword evidence="3" id="KW-0963">Cytoplasm</keyword>
<keyword evidence="2" id="KW-0813">Transport</keyword>
<protein>
    <recommendedName>
        <fullName evidence="9">Ascorbate-specific PTS system EIIA component</fullName>
    </recommendedName>
    <alternativeName>
        <fullName evidence="10">Ascorbate-specific phosphotransferase enzyme IIA component</fullName>
    </alternativeName>
</protein>
<feature type="domain" description="PTS EIIA type-2" evidence="11">
    <location>
        <begin position="4"/>
        <end position="150"/>
    </location>
</feature>
<organism evidence="12 15">
    <name type="scientific">Limosilactobacillus mucosae</name>
    <name type="common">Lactobacillus mucosae</name>
    <dbReference type="NCBI Taxonomy" id="97478"/>
    <lineage>
        <taxon>Bacteria</taxon>
        <taxon>Bacillati</taxon>
        <taxon>Bacillota</taxon>
        <taxon>Bacilli</taxon>
        <taxon>Lactobacillales</taxon>
        <taxon>Lactobacillaceae</taxon>
        <taxon>Limosilactobacillus</taxon>
    </lineage>
</organism>
<reference evidence="12 15" key="1">
    <citation type="submission" date="2014-09" db="EMBL/GenBank/DDBJ databases">
        <title>Lactobacillus mucosae CRL573 Genome Sequencing.</title>
        <authorList>
            <person name="Bleckwedel J."/>
            <person name="Teran L.C."/>
            <person name="Bonacina J."/>
            <person name="Saavedra L."/>
            <person name="Mozzi F.B."/>
            <person name="Raya R.R."/>
        </authorList>
    </citation>
    <scope>NUCLEOTIDE SEQUENCE [LARGE SCALE GENOMIC DNA]</scope>
    <source>
        <strain evidence="12 15">CRL573</strain>
    </source>
</reference>
<comment type="function">
    <text evidence="8">The phosphoenolpyruvate-dependent sugar phosphotransferase system (sugar PTS), a major carbohydrate active transport system, catalyzes the phosphorylation of incoming sugar substrates concomitantly with their translocation across the cell membrane. The enzyme II UlaABC PTS system is involved in ascorbate transport.</text>
</comment>
<dbReference type="AlphaFoldDB" id="A0A099YAV3"/>
<dbReference type="EMBL" id="JROC01000035">
    <property type="protein sequence ID" value="KGL66526.1"/>
    <property type="molecule type" value="Genomic_DNA"/>
</dbReference>
<dbReference type="InterPro" id="IPR002178">
    <property type="entry name" value="PTS_EIIA_type-2_dom"/>
</dbReference>
<dbReference type="GeneID" id="57115035"/>
<dbReference type="GO" id="GO:0005737">
    <property type="term" value="C:cytoplasm"/>
    <property type="evidence" value="ECO:0007669"/>
    <property type="project" value="UniProtKB-SubCell"/>
</dbReference>
<evidence type="ECO:0000313" key="16">
    <source>
        <dbReference type="Proteomes" id="UP000593929"/>
    </source>
</evidence>
<name>A0A099YAV3_LIMMU</name>
<accession>A0A099YAV3</accession>
<evidence type="ECO:0000256" key="1">
    <source>
        <dbReference type="ARBA" id="ARBA00004496"/>
    </source>
</evidence>
<keyword evidence="5" id="KW-0808">Transferase</keyword>
<evidence type="ECO:0000313" key="12">
    <source>
        <dbReference type="EMBL" id="KGL66526.1"/>
    </source>
</evidence>
<dbReference type="InterPro" id="IPR016152">
    <property type="entry name" value="PTrfase/Anion_transptr"/>
</dbReference>
<keyword evidence="4" id="KW-0597">Phosphoprotein</keyword>
<gene>
    <name evidence="14" type="ORF">LM011_02965</name>
    <name evidence="12" type="ORF">LX03_07785</name>
    <name evidence="13" type="ORF">PO158_03035</name>
</gene>
<evidence type="ECO:0000256" key="3">
    <source>
        <dbReference type="ARBA" id="ARBA00022490"/>
    </source>
</evidence>
<evidence type="ECO:0000313" key="14">
    <source>
        <dbReference type="EMBL" id="QOL70129.1"/>
    </source>
</evidence>
<comment type="subcellular location">
    <subcellularLocation>
        <location evidence="1">Cytoplasm</location>
    </subcellularLocation>
</comment>
<reference evidence="14 16" key="2">
    <citation type="submission" date="2020-10" db="EMBL/GenBank/DDBJ databases">
        <title>Genome sequencing of Lactobacillus mucosae KCTC 21011.</title>
        <authorList>
            <person name="Kim J."/>
        </authorList>
    </citation>
    <scope>NUCLEOTIDE SEQUENCE [LARGE SCALE GENOMIC DNA]</scope>
    <source>
        <strain evidence="14 16">LM011</strain>
    </source>
</reference>
<evidence type="ECO:0000259" key="11">
    <source>
        <dbReference type="PROSITE" id="PS51094"/>
    </source>
</evidence>
<dbReference type="InterPro" id="IPR051351">
    <property type="entry name" value="Ascorbate-PTS_EIIA_comp"/>
</dbReference>
<keyword evidence="13" id="KW-0762">Sugar transport</keyword>
<dbReference type="RefSeq" id="WP_034540600.1">
    <property type="nucleotide sequence ID" value="NZ_CBCRVQ010000013.1"/>
</dbReference>
<dbReference type="GO" id="GO:0009401">
    <property type="term" value="P:phosphoenolpyruvate-dependent sugar phosphotransferase system"/>
    <property type="evidence" value="ECO:0007669"/>
    <property type="project" value="UniProtKB-KW"/>
</dbReference>
<evidence type="ECO:0000256" key="2">
    <source>
        <dbReference type="ARBA" id="ARBA00022448"/>
    </source>
</evidence>
<dbReference type="CDD" id="cd00211">
    <property type="entry name" value="PTS_IIA_fru"/>
    <property type="match status" value="1"/>
</dbReference>